<name>A0A8J2Y8A9_9PROT</name>
<reference evidence="2" key="1">
    <citation type="journal article" date="2014" name="Int. J. Syst. Evol. Microbiol.">
        <title>Complete genome sequence of Corynebacterium casei LMG S-19264T (=DSM 44701T), isolated from a smear-ripened cheese.</title>
        <authorList>
            <consortium name="US DOE Joint Genome Institute (JGI-PGF)"/>
            <person name="Walter F."/>
            <person name="Albersmeier A."/>
            <person name="Kalinowski J."/>
            <person name="Ruckert C."/>
        </authorList>
    </citation>
    <scope>NUCLEOTIDE SEQUENCE</scope>
    <source>
        <strain evidence="2">CGMCC 1.12921</strain>
    </source>
</reference>
<comment type="caution">
    <text evidence="2">The sequence shown here is derived from an EMBL/GenBank/DDBJ whole genome shotgun (WGS) entry which is preliminary data.</text>
</comment>
<keyword evidence="1" id="KW-0472">Membrane</keyword>
<gene>
    <name evidence="2" type="ORF">GCM10011342_28420</name>
</gene>
<evidence type="ECO:0000313" key="3">
    <source>
        <dbReference type="Proteomes" id="UP000613582"/>
    </source>
</evidence>
<organism evidence="2 3">
    <name type="scientific">Aquisalinus flavus</name>
    <dbReference type="NCBI Taxonomy" id="1526572"/>
    <lineage>
        <taxon>Bacteria</taxon>
        <taxon>Pseudomonadati</taxon>
        <taxon>Pseudomonadota</taxon>
        <taxon>Alphaproteobacteria</taxon>
        <taxon>Parvularculales</taxon>
        <taxon>Parvularculaceae</taxon>
        <taxon>Aquisalinus</taxon>
    </lineage>
</organism>
<evidence type="ECO:0000256" key="1">
    <source>
        <dbReference type="SAM" id="Phobius"/>
    </source>
</evidence>
<sequence>MVLALQTFQPDYEPIVPQLLDPYQQHLVMLDLLRLSPFFALLAFAAILLCDYGFHWFRYGKLPDGLEDLRSIKVAFSPRYRVAVLVVIGLWSLIFFGSLM</sequence>
<feature type="transmembrane region" description="Helical" evidence="1">
    <location>
        <begin position="80"/>
        <end position="99"/>
    </location>
</feature>
<dbReference type="EMBL" id="BMGH01000001">
    <property type="protein sequence ID" value="GGD17914.1"/>
    <property type="molecule type" value="Genomic_DNA"/>
</dbReference>
<keyword evidence="1" id="KW-0812">Transmembrane</keyword>
<feature type="transmembrane region" description="Helical" evidence="1">
    <location>
        <begin position="38"/>
        <end position="59"/>
    </location>
</feature>
<dbReference type="AlphaFoldDB" id="A0A8J2Y8A9"/>
<dbReference type="Proteomes" id="UP000613582">
    <property type="component" value="Unassembled WGS sequence"/>
</dbReference>
<evidence type="ECO:0000313" key="2">
    <source>
        <dbReference type="EMBL" id="GGD17914.1"/>
    </source>
</evidence>
<keyword evidence="1" id="KW-1133">Transmembrane helix</keyword>
<accession>A0A8J2Y8A9</accession>
<proteinExistence type="predicted"/>
<dbReference type="RefSeq" id="WP_188157783.1">
    <property type="nucleotide sequence ID" value="NZ_BMGH01000001.1"/>
</dbReference>
<keyword evidence="3" id="KW-1185">Reference proteome</keyword>
<protein>
    <submittedName>
        <fullName evidence="2">Uncharacterized protein</fullName>
    </submittedName>
</protein>
<reference evidence="2" key="2">
    <citation type="submission" date="2020-09" db="EMBL/GenBank/DDBJ databases">
        <authorList>
            <person name="Sun Q."/>
            <person name="Zhou Y."/>
        </authorList>
    </citation>
    <scope>NUCLEOTIDE SEQUENCE</scope>
    <source>
        <strain evidence="2">CGMCC 1.12921</strain>
    </source>
</reference>